<dbReference type="EMBL" id="CP063458">
    <property type="protein sequence ID" value="QOV87341.1"/>
    <property type="molecule type" value="Genomic_DNA"/>
</dbReference>
<protein>
    <submittedName>
        <fullName evidence="2">Uncharacterized protein</fullName>
    </submittedName>
</protein>
<gene>
    <name evidence="2" type="ORF">IPV69_13680</name>
</gene>
<dbReference type="Proteomes" id="UP000593765">
    <property type="component" value="Chromosome"/>
</dbReference>
<feature type="transmembrane region" description="Helical" evidence="1">
    <location>
        <begin position="29"/>
        <end position="54"/>
    </location>
</feature>
<proteinExistence type="predicted"/>
<reference evidence="2 3" key="1">
    <citation type="submission" date="2020-10" db="EMBL/GenBank/DDBJ databases">
        <title>Wide distribution of Phycisphaera-like planctomycetes from WD2101 soil group in peatlands and genome analysis of the first cultivated representative.</title>
        <authorList>
            <person name="Dedysh S.N."/>
            <person name="Beletsky A.V."/>
            <person name="Ivanova A."/>
            <person name="Kulichevskaya I.S."/>
            <person name="Suzina N.E."/>
            <person name="Philippov D.A."/>
            <person name="Rakitin A.L."/>
            <person name="Mardanov A.V."/>
            <person name="Ravin N.V."/>
        </authorList>
    </citation>
    <scope>NUCLEOTIDE SEQUENCE [LARGE SCALE GENOMIC DNA]</scope>
    <source>
        <strain evidence="2 3">M1803</strain>
    </source>
</reference>
<name>A0A7M2WRA4_9BACT</name>
<accession>A0A7M2WRA4</accession>
<feature type="transmembrane region" description="Helical" evidence="1">
    <location>
        <begin position="95"/>
        <end position="116"/>
    </location>
</feature>
<keyword evidence="1" id="KW-1133">Transmembrane helix</keyword>
<dbReference type="AlphaFoldDB" id="A0A7M2WRA4"/>
<evidence type="ECO:0000256" key="1">
    <source>
        <dbReference type="SAM" id="Phobius"/>
    </source>
</evidence>
<keyword evidence="1" id="KW-0472">Membrane</keyword>
<evidence type="ECO:0000313" key="3">
    <source>
        <dbReference type="Proteomes" id="UP000593765"/>
    </source>
</evidence>
<keyword evidence="3" id="KW-1185">Reference proteome</keyword>
<organism evidence="2 3">
    <name type="scientific">Humisphaera borealis</name>
    <dbReference type="NCBI Taxonomy" id="2807512"/>
    <lineage>
        <taxon>Bacteria</taxon>
        <taxon>Pseudomonadati</taxon>
        <taxon>Planctomycetota</taxon>
        <taxon>Phycisphaerae</taxon>
        <taxon>Tepidisphaerales</taxon>
        <taxon>Tepidisphaeraceae</taxon>
        <taxon>Humisphaera</taxon>
    </lineage>
</organism>
<sequence length="117" mass="13279">MESHDEKIPIHLNYAAGPNRRRRCDSLEFFGTHLLGALMGLFVFEPITAMWLFGRRGDQGVMLFVFASVIVSAIVAFVLYQSFLWHRSPALVRSVAALTGFANFVPAYVVLLMFFYE</sequence>
<keyword evidence="1" id="KW-0812">Transmembrane</keyword>
<evidence type="ECO:0000313" key="2">
    <source>
        <dbReference type="EMBL" id="QOV87341.1"/>
    </source>
</evidence>
<feature type="transmembrane region" description="Helical" evidence="1">
    <location>
        <begin position="60"/>
        <end position="83"/>
    </location>
</feature>
<dbReference type="KEGG" id="hbs:IPV69_13680"/>
<dbReference type="RefSeq" id="WP_206290241.1">
    <property type="nucleotide sequence ID" value="NZ_CP063458.1"/>
</dbReference>